<keyword evidence="2" id="KW-0805">Transcription regulation</keyword>
<comment type="caution">
    <text evidence="6">The sequence shown here is derived from an EMBL/GenBank/DDBJ whole genome shotgun (WGS) entry which is preliminary data.</text>
</comment>
<dbReference type="SUPFAM" id="SSF46785">
    <property type="entry name" value="Winged helix' DNA-binding domain"/>
    <property type="match status" value="1"/>
</dbReference>
<reference evidence="6 7" key="1">
    <citation type="submission" date="2017-08" db="EMBL/GenBank/DDBJ databases">
        <title>Infants hospitalized years apart are colonized by the same room-sourced microbial strains.</title>
        <authorList>
            <person name="Brooks B."/>
            <person name="Olm M.R."/>
            <person name="Firek B.A."/>
            <person name="Baker R."/>
            <person name="Thomas B.C."/>
            <person name="Morowitz M.J."/>
            <person name="Banfield J.F."/>
        </authorList>
    </citation>
    <scope>NUCLEOTIDE SEQUENCE [LARGE SCALE GENOMIC DNA]</scope>
    <source>
        <strain evidence="6">S2_012_000_R2_81</strain>
    </source>
</reference>
<evidence type="ECO:0000256" key="1">
    <source>
        <dbReference type="ARBA" id="ARBA00009437"/>
    </source>
</evidence>
<dbReference type="InterPro" id="IPR005119">
    <property type="entry name" value="LysR_subst-bd"/>
</dbReference>
<gene>
    <name evidence="6" type="ORF">DI603_00590</name>
</gene>
<evidence type="ECO:0000313" key="6">
    <source>
        <dbReference type="EMBL" id="PZP36501.1"/>
    </source>
</evidence>
<dbReference type="InterPro" id="IPR036388">
    <property type="entry name" value="WH-like_DNA-bd_sf"/>
</dbReference>
<dbReference type="Pfam" id="PF00126">
    <property type="entry name" value="HTH_1"/>
    <property type="match status" value="1"/>
</dbReference>
<accession>A0A2W5DX80</accession>
<sequence length="309" mass="32201">MPKPPRLPSLDALLAFEAAARLGSFEAAAAELSLTASAIAKRIGGLEDRLGWPLLQRLGARGLSLTPAGHEYLPQLRQALTLLQAMPQHQPAARGRERLRVSSTPTFARQLLVPALPGFTAAHPEVELELTLSVPLLAEGDAGADLEIRHGAVPDEIAAAQVLLHDRLTPLAAPALLAAHAPLRTPAELLALPLLRTPLQPWAPWLRAAGLGDAPEPDAGPRLVDLGLTLAAALAGQGVALARLSLARHELAEGRLVQPFALTVPAERHYGLVTHRAGPAAAAFAAWLHGHCAALEAGIAAAEKSSAPA</sequence>
<dbReference type="Gene3D" id="1.10.10.10">
    <property type="entry name" value="Winged helix-like DNA-binding domain superfamily/Winged helix DNA-binding domain"/>
    <property type="match status" value="1"/>
</dbReference>
<dbReference type="InterPro" id="IPR058163">
    <property type="entry name" value="LysR-type_TF_proteobact-type"/>
</dbReference>
<dbReference type="PROSITE" id="PS50931">
    <property type="entry name" value="HTH_LYSR"/>
    <property type="match status" value="1"/>
</dbReference>
<dbReference type="Gene3D" id="3.40.190.10">
    <property type="entry name" value="Periplasmic binding protein-like II"/>
    <property type="match status" value="2"/>
</dbReference>
<evidence type="ECO:0000259" key="5">
    <source>
        <dbReference type="PROSITE" id="PS50931"/>
    </source>
</evidence>
<name>A0A2W5DX80_9BURK</name>
<evidence type="ECO:0000256" key="4">
    <source>
        <dbReference type="ARBA" id="ARBA00023163"/>
    </source>
</evidence>
<dbReference type="SUPFAM" id="SSF53850">
    <property type="entry name" value="Periplasmic binding protein-like II"/>
    <property type="match status" value="1"/>
</dbReference>
<keyword evidence="3" id="KW-0238">DNA-binding</keyword>
<dbReference type="PANTHER" id="PTHR30537">
    <property type="entry name" value="HTH-TYPE TRANSCRIPTIONAL REGULATOR"/>
    <property type="match status" value="1"/>
</dbReference>
<dbReference type="Proteomes" id="UP000249633">
    <property type="component" value="Unassembled WGS sequence"/>
</dbReference>
<feature type="domain" description="HTH lysR-type" evidence="5">
    <location>
        <begin position="8"/>
        <end position="66"/>
    </location>
</feature>
<dbReference type="PANTHER" id="PTHR30537:SF79">
    <property type="entry name" value="TRANSCRIPTIONAL REGULATOR-RELATED"/>
    <property type="match status" value="1"/>
</dbReference>
<dbReference type="AlphaFoldDB" id="A0A2W5DX80"/>
<dbReference type="InterPro" id="IPR036390">
    <property type="entry name" value="WH_DNA-bd_sf"/>
</dbReference>
<evidence type="ECO:0000256" key="3">
    <source>
        <dbReference type="ARBA" id="ARBA00023125"/>
    </source>
</evidence>
<dbReference type="GO" id="GO:0006351">
    <property type="term" value="P:DNA-templated transcription"/>
    <property type="evidence" value="ECO:0007669"/>
    <property type="project" value="TreeGrafter"/>
</dbReference>
<keyword evidence="4" id="KW-0804">Transcription</keyword>
<dbReference type="InterPro" id="IPR000847">
    <property type="entry name" value="LysR_HTH_N"/>
</dbReference>
<comment type="similarity">
    <text evidence="1">Belongs to the LysR transcriptional regulatory family.</text>
</comment>
<evidence type="ECO:0000313" key="7">
    <source>
        <dbReference type="Proteomes" id="UP000249633"/>
    </source>
</evidence>
<dbReference type="EMBL" id="QFOD01000001">
    <property type="protein sequence ID" value="PZP36501.1"/>
    <property type="molecule type" value="Genomic_DNA"/>
</dbReference>
<proteinExistence type="inferred from homology"/>
<organism evidence="6 7">
    <name type="scientific">Roseateles depolymerans</name>
    <dbReference type="NCBI Taxonomy" id="76731"/>
    <lineage>
        <taxon>Bacteria</taxon>
        <taxon>Pseudomonadati</taxon>
        <taxon>Pseudomonadota</taxon>
        <taxon>Betaproteobacteria</taxon>
        <taxon>Burkholderiales</taxon>
        <taxon>Sphaerotilaceae</taxon>
        <taxon>Roseateles</taxon>
    </lineage>
</organism>
<protein>
    <submittedName>
        <fullName evidence="6">LysR family transcriptional regulator</fullName>
    </submittedName>
</protein>
<evidence type="ECO:0000256" key="2">
    <source>
        <dbReference type="ARBA" id="ARBA00023015"/>
    </source>
</evidence>
<dbReference type="GO" id="GO:0003700">
    <property type="term" value="F:DNA-binding transcription factor activity"/>
    <property type="evidence" value="ECO:0007669"/>
    <property type="project" value="InterPro"/>
</dbReference>
<dbReference type="GO" id="GO:0043565">
    <property type="term" value="F:sequence-specific DNA binding"/>
    <property type="evidence" value="ECO:0007669"/>
    <property type="project" value="TreeGrafter"/>
</dbReference>
<dbReference type="Pfam" id="PF03466">
    <property type="entry name" value="LysR_substrate"/>
    <property type="match status" value="1"/>
</dbReference>